<name>A0A553Q283_9TELE</name>
<evidence type="ECO:0000259" key="14">
    <source>
        <dbReference type="PROSITE" id="PS51057"/>
    </source>
</evidence>
<keyword evidence="5" id="KW-0805">Transcription regulation</keyword>
<keyword evidence="9 10" id="KW-0539">Nucleus</keyword>
<evidence type="ECO:0000256" key="10">
    <source>
        <dbReference type="PROSITE-ProRule" id="PRU00108"/>
    </source>
</evidence>
<dbReference type="InterPro" id="IPR043565">
    <property type="entry name" value="PAX_fam"/>
</dbReference>
<dbReference type="GO" id="GO:0030902">
    <property type="term" value="P:hindbrain development"/>
    <property type="evidence" value="ECO:0007669"/>
    <property type="project" value="UniProtKB-ARBA"/>
</dbReference>
<feature type="domain" description="Paired" evidence="14">
    <location>
        <begin position="1"/>
        <end position="116"/>
    </location>
</feature>
<keyword evidence="6 10" id="KW-0238">DNA-binding</keyword>
<dbReference type="EMBL" id="SRMA01026438">
    <property type="protein sequence ID" value="TRY84041.1"/>
    <property type="molecule type" value="Genomic_DNA"/>
</dbReference>
<evidence type="ECO:0000256" key="8">
    <source>
        <dbReference type="ARBA" id="ARBA00023163"/>
    </source>
</evidence>
<keyword evidence="16" id="KW-1185">Reference proteome</keyword>
<dbReference type="InterPro" id="IPR036388">
    <property type="entry name" value="WH-like_DNA-bd_sf"/>
</dbReference>
<dbReference type="PROSITE" id="PS00027">
    <property type="entry name" value="HOMEOBOX_1"/>
    <property type="match status" value="1"/>
</dbReference>
<evidence type="ECO:0000313" key="16">
    <source>
        <dbReference type="Proteomes" id="UP000316079"/>
    </source>
</evidence>
<dbReference type="InterPro" id="IPR017970">
    <property type="entry name" value="Homeobox_CS"/>
</dbReference>
<dbReference type="Pfam" id="PF00292">
    <property type="entry name" value="PAX"/>
    <property type="match status" value="1"/>
</dbReference>
<dbReference type="PROSITE" id="PS50071">
    <property type="entry name" value="HOMEOBOX_2"/>
    <property type="match status" value="1"/>
</dbReference>
<dbReference type="InterPro" id="IPR009057">
    <property type="entry name" value="Homeodomain-like_sf"/>
</dbReference>
<keyword evidence="8" id="KW-0804">Transcription</keyword>
<dbReference type="Gene3D" id="1.10.10.10">
    <property type="entry name" value="Winged helix-like DNA-binding domain superfamily/Winged helix DNA-binding domain"/>
    <property type="match status" value="2"/>
</dbReference>
<comment type="similarity">
    <text evidence="2">Belongs to the paired homeobox family.</text>
</comment>
<dbReference type="GO" id="GO:0000978">
    <property type="term" value="F:RNA polymerase II cis-regulatory region sequence-specific DNA binding"/>
    <property type="evidence" value="ECO:0007669"/>
    <property type="project" value="TreeGrafter"/>
</dbReference>
<dbReference type="SUPFAM" id="SSF46689">
    <property type="entry name" value="Homeodomain-like"/>
    <property type="match status" value="2"/>
</dbReference>
<dbReference type="AlphaFoldDB" id="A0A553Q283"/>
<feature type="compositionally biased region" description="Polar residues" evidence="12">
    <location>
        <begin position="133"/>
        <end position="149"/>
    </location>
</feature>
<evidence type="ECO:0000256" key="1">
    <source>
        <dbReference type="ARBA" id="ARBA00004123"/>
    </source>
</evidence>
<dbReference type="InterPro" id="IPR001356">
    <property type="entry name" value="HD"/>
</dbReference>
<dbReference type="CDD" id="cd00086">
    <property type="entry name" value="homeodomain"/>
    <property type="match status" value="1"/>
</dbReference>
<feature type="DNA-binding region" description="Homeobox" evidence="10">
    <location>
        <begin position="156"/>
        <end position="215"/>
    </location>
</feature>
<evidence type="ECO:0000256" key="4">
    <source>
        <dbReference type="ARBA" id="ARBA00022724"/>
    </source>
</evidence>
<dbReference type="GO" id="GO:0048593">
    <property type="term" value="P:camera-type eye morphogenesis"/>
    <property type="evidence" value="ECO:0007669"/>
    <property type="project" value="UniProtKB-ARBA"/>
</dbReference>
<dbReference type="PROSITE" id="PS51057">
    <property type="entry name" value="PAIRED_2"/>
    <property type="match status" value="1"/>
</dbReference>
<dbReference type="Gene3D" id="1.10.10.60">
    <property type="entry name" value="Homeodomain-like"/>
    <property type="match status" value="1"/>
</dbReference>
<dbReference type="GO" id="GO:0009952">
    <property type="term" value="P:anterior/posterior pattern specification"/>
    <property type="evidence" value="ECO:0007669"/>
    <property type="project" value="UniProtKB-ARBA"/>
</dbReference>
<comment type="caution">
    <text evidence="15">The sequence shown here is derived from an EMBL/GenBank/DDBJ whole genome shotgun (WGS) entry which is preliminary data.</text>
</comment>
<dbReference type="STRING" id="623744.A0A553Q283"/>
<dbReference type="GO" id="GO:0005634">
    <property type="term" value="C:nucleus"/>
    <property type="evidence" value="ECO:0007669"/>
    <property type="project" value="UniProtKB-SubCell"/>
</dbReference>
<evidence type="ECO:0000256" key="11">
    <source>
        <dbReference type="RuleBase" id="RU000682"/>
    </source>
</evidence>
<dbReference type="PANTHER" id="PTHR45636">
    <property type="entry name" value="PAIRED BOX PROTEIN PAX-6-RELATED-RELATED"/>
    <property type="match status" value="1"/>
</dbReference>
<evidence type="ECO:0000256" key="6">
    <source>
        <dbReference type="ARBA" id="ARBA00023125"/>
    </source>
</evidence>
<dbReference type="InterPro" id="IPR001523">
    <property type="entry name" value="Paired_dom"/>
</dbReference>
<dbReference type="Pfam" id="PF00046">
    <property type="entry name" value="Homeodomain"/>
    <property type="match status" value="1"/>
</dbReference>
<accession>A0A553Q283</accession>
<organism evidence="15 16">
    <name type="scientific">Danionella cerebrum</name>
    <dbReference type="NCBI Taxonomy" id="2873325"/>
    <lineage>
        <taxon>Eukaryota</taxon>
        <taxon>Metazoa</taxon>
        <taxon>Chordata</taxon>
        <taxon>Craniata</taxon>
        <taxon>Vertebrata</taxon>
        <taxon>Euteleostomi</taxon>
        <taxon>Actinopterygii</taxon>
        <taxon>Neopterygii</taxon>
        <taxon>Teleostei</taxon>
        <taxon>Ostariophysi</taxon>
        <taxon>Cypriniformes</taxon>
        <taxon>Danionidae</taxon>
        <taxon>Danioninae</taxon>
        <taxon>Danionella</taxon>
    </lineage>
</organism>
<protein>
    <recommendedName>
        <fullName evidence="17">Paired box protein Pax-4</fullName>
    </recommendedName>
</protein>
<evidence type="ECO:0000256" key="2">
    <source>
        <dbReference type="ARBA" id="ARBA00005733"/>
    </source>
</evidence>
<dbReference type="PANTHER" id="PTHR45636:SF47">
    <property type="entry name" value="PAIRED BOX PROTEIN PAX-4"/>
    <property type="match status" value="1"/>
</dbReference>
<evidence type="ECO:0000313" key="15">
    <source>
        <dbReference type="EMBL" id="TRY84041.1"/>
    </source>
</evidence>
<feature type="region of interest" description="Disordered" evidence="12">
    <location>
        <begin position="133"/>
        <end position="192"/>
    </location>
</feature>
<keyword evidence="3" id="KW-0217">Developmental protein</keyword>
<evidence type="ECO:0008006" key="17">
    <source>
        <dbReference type="Google" id="ProtNLM"/>
    </source>
</evidence>
<evidence type="ECO:0000259" key="13">
    <source>
        <dbReference type="PROSITE" id="PS50071"/>
    </source>
</evidence>
<gene>
    <name evidence="15" type="ORF">DNTS_021072</name>
</gene>
<feature type="domain" description="Homeobox" evidence="13">
    <location>
        <begin position="154"/>
        <end position="214"/>
    </location>
</feature>
<sequence>MKNGRPLPVYKRKLMIELACEGMKSCQISRVLKVSNGCVSKILTRFHRTGVITPKAIGGSRPRILTSELISIIAELKRQNPTLFAWEIRKKLETQRACSGEHIPSVSSINRILKKSRLEVDSVILPEQCSYSEWGSSQTPDKTFQQQTDTDMREPSHRSRTAFTPDQSQSLEKEFSSGVYPDQQTREKLSEDTKLPQNTIKVWFSNRRAKMRREQQAECANREFQGNPPHAYHHFPMSPVNPQSPVGEVSNGIQQRHH</sequence>
<reference evidence="15 16" key="1">
    <citation type="journal article" date="2019" name="Sci. Data">
        <title>Hybrid genome assembly and annotation of Danionella translucida.</title>
        <authorList>
            <person name="Kadobianskyi M."/>
            <person name="Schulze L."/>
            <person name="Schuelke M."/>
            <person name="Judkewitz B."/>
        </authorList>
    </citation>
    <scope>NUCLEOTIDE SEQUENCE [LARGE SCALE GENOMIC DNA]</scope>
    <source>
        <strain evidence="15 16">Bolton</strain>
    </source>
</reference>
<keyword evidence="4" id="KW-0563">Paired box</keyword>
<feature type="compositionally biased region" description="Polar residues" evidence="12">
    <location>
        <begin position="161"/>
        <end position="170"/>
    </location>
</feature>
<evidence type="ECO:0000256" key="7">
    <source>
        <dbReference type="ARBA" id="ARBA00023155"/>
    </source>
</evidence>
<dbReference type="GO" id="GO:0000981">
    <property type="term" value="F:DNA-binding transcription factor activity, RNA polymerase II-specific"/>
    <property type="evidence" value="ECO:0007669"/>
    <property type="project" value="InterPro"/>
</dbReference>
<evidence type="ECO:0000256" key="9">
    <source>
        <dbReference type="ARBA" id="ARBA00023242"/>
    </source>
</evidence>
<dbReference type="OrthoDB" id="3225452at2759"/>
<evidence type="ECO:0000256" key="5">
    <source>
        <dbReference type="ARBA" id="ARBA00023015"/>
    </source>
</evidence>
<dbReference type="Proteomes" id="UP000316079">
    <property type="component" value="Unassembled WGS sequence"/>
</dbReference>
<proteinExistence type="inferred from homology"/>
<dbReference type="SMART" id="SM00351">
    <property type="entry name" value="PAX"/>
    <property type="match status" value="1"/>
</dbReference>
<dbReference type="FunFam" id="1.10.10.10:FF:000003">
    <property type="entry name" value="Paired box protein Pax-6"/>
    <property type="match status" value="1"/>
</dbReference>
<dbReference type="SMART" id="SM00389">
    <property type="entry name" value="HOX"/>
    <property type="match status" value="1"/>
</dbReference>
<dbReference type="PRINTS" id="PR00027">
    <property type="entry name" value="PAIREDBOX"/>
</dbReference>
<comment type="subcellular location">
    <subcellularLocation>
        <location evidence="1 10 11">Nucleus</location>
    </subcellularLocation>
</comment>
<evidence type="ECO:0000256" key="12">
    <source>
        <dbReference type="SAM" id="MobiDB-lite"/>
    </source>
</evidence>
<feature type="region of interest" description="Disordered" evidence="12">
    <location>
        <begin position="236"/>
        <end position="258"/>
    </location>
</feature>
<keyword evidence="7 10" id="KW-0371">Homeobox</keyword>
<evidence type="ECO:0000256" key="3">
    <source>
        <dbReference type="ARBA" id="ARBA00022473"/>
    </source>
</evidence>